<evidence type="ECO:0000256" key="4">
    <source>
        <dbReference type="ARBA" id="ARBA00023015"/>
    </source>
</evidence>
<dbReference type="Proteomes" id="UP000746471">
    <property type="component" value="Unassembled WGS sequence"/>
</dbReference>
<dbReference type="PANTHER" id="PTHR48111:SF1">
    <property type="entry name" value="TWO-COMPONENT RESPONSE REGULATOR ORR33"/>
    <property type="match status" value="1"/>
</dbReference>
<dbReference type="RefSeq" id="WP_213234861.1">
    <property type="nucleotide sequence ID" value="NZ_JAHBCL010000001.1"/>
</dbReference>
<keyword evidence="11" id="KW-1185">Reference proteome</keyword>
<dbReference type="InterPro" id="IPR001789">
    <property type="entry name" value="Sig_transdc_resp-reg_receiver"/>
</dbReference>
<feature type="domain" description="Response regulatory" evidence="9">
    <location>
        <begin position="11"/>
        <end position="125"/>
    </location>
</feature>
<dbReference type="PROSITE" id="PS50110">
    <property type="entry name" value="RESPONSE_REGULATORY"/>
    <property type="match status" value="1"/>
</dbReference>
<sequence>MTDEKGYSHLKVLYVEDEMYLREEIATFLKRRIGKLYLAEDGAEGIAIFQRERIDLVITDLKMPNMGGLEMAKRIREFDADVPIIITTAISDVGLMQESIEVGIERYLLKPIDVTVLVSALEAVSDKLGKKDQLKAFGAMSAAQIQQYERKIEAEIAKLVKLSSGKGPKRVICQFNANIVEITLRESRTLLENTLLETEENRRIVDYLRETYYQQLKEAIRNIVMTSTAYHAIWLSLTCNSEKDEDRIKLMLEV</sequence>
<evidence type="ECO:0000256" key="5">
    <source>
        <dbReference type="ARBA" id="ARBA00023125"/>
    </source>
</evidence>
<evidence type="ECO:0000256" key="7">
    <source>
        <dbReference type="ARBA" id="ARBA00024867"/>
    </source>
</evidence>
<accession>A0ABS5PJE3</accession>
<keyword evidence="6" id="KW-0804">Transcription</keyword>
<dbReference type="Gene3D" id="3.40.50.2300">
    <property type="match status" value="1"/>
</dbReference>
<dbReference type="Pfam" id="PF10057">
    <property type="entry name" value="MpsC"/>
    <property type="match status" value="1"/>
</dbReference>
<evidence type="ECO:0000259" key="9">
    <source>
        <dbReference type="PROSITE" id="PS50110"/>
    </source>
</evidence>
<evidence type="ECO:0000256" key="1">
    <source>
        <dbReference type="ARBA" id="ARBA00018672"/>
    </source>
</evidence>
<keyword evidence="2 8" id="KW-0597">Phosphoprotein</keyword>
<protein>
    <recommendedName>
        <fullName evidence="1">Stage 0 sporulation protein A homolog</fullName>
    </recommendedName>
</protein>
<dbReference type="InterPro" id="IPR011006">
    <property type="entry name" value="CheY-like_superfamily"/>
</dbReference>
<comment type="function">
    <text evidence="7">May play the central regulatory role in sporulation. It may be an element of the effector pathway responsible for the activation of sporulation genes in response to nutritional stress. Spo0A may act in concert with spo0H (a sigma factor) to control the expression of some genes that are critical to the sporulation process.</text>
</comment>
<keyword evidence="4" id="KW-0805">Transcription regulation</keyword>
<keyword evidence="3" id="KW-0902">Two-component regulatory system</keyword>
<dbReference type="PANTHER" id="PTHR48111">
    <property type="entry name" value="REGULATOR OF RPOS"/>
    <property type="match status" value="1"/>
</dbReference>
<dbReference type="InterPro" id="IPR018745">
    <property type="entry name" value="MpsC"/>
</dbReference>
<evidence type="ECO:0000256" key="8">
    <source>
        <dbReference type="PROSITE-ProRule" id="PRU00169"/>
    </source>
</evidence>
<dbReference type="SMART" id="SM00448">
    <property type="entry name" value="REC"/>
    <property type="match status" value="1"/>
</dbReference>
<evidence type="ECO:0000313" key="10">
    <source>
        <dbReference type="EMBL" id="MBS7525071.1"/>
    </source>
</evidence>
<organism evidence="10 11">
    <name type="scientific">Fusibacter paucivorans</name>
    <dbReference type="NCBI Taxonomy" id="76009"/>
    <lineage>
        <taxon>Bacteria</taxon>
        <taxon>Bacillati</taxon>
        <taxon>Bacillota</taxon>
        <taxon>Clostridia</taxon>
        <taxon>Eubacteriales</taxon>
        <taxon>Eubacteriales Family XII. Incertae Sedis</taxon>
        <taxon>Fusibacter</taxon>
    </lineage>
</organism>
<evidence type="ECO:0000256" key="6">
    <source>
        <dbReference type="ARBA" id="ARBA00023163"/>
    </source>
</evidence>
<evidence type="ECO:0000256" key="3">
    <source>
        <dbReference type="ARBA" id="ARBA00023012"/>
    </source>
</evidence>
<evidence type="ECO:0000256" key="2">
    <source>
        <dbReference type="ARBA" id="ARBA00022553"/>
    </source>
</evidence>
<reference evidence="10 11" key="1">
    <citation type="submission" date="2021-05" db="EMBL/GenBank/DDBJ databases">
        <title>Fusibacter ferrireducens sp. nov., an anaerobic, sulfur- and Fe-reducing bacterium isolated from the mangrove sediment.</title>
        <authorList>
            <person name="Qiu D."/>
        </authorList>
    </citation>
    <scope>NUCLEOTIDE SEQUENCE [LARGE SCALE GENOMIC DNA]</scope>
    <source>
        <strain evidence="10 11">DSM 12116</strain>
    </source>
</reference>
<evidence type="ECO:0000313" key="11">
    <source>
        <dbReference type="Proteomes" id="UP000746471"/>
    </source>
</evidence>
<dbReference type="InterPro" id="IPR039420">
    <property type="entry name" value="WalR-like"/>
</dbReference>
<keyword evidence="5" id="KW-0238">DNA-binding</keyword>
<dbReference type="Pfam" id="PF00072">
    <property type="entry name" value="Response_reg"/>
    <property type="match status" value="1"/>
</dbReference>
<feature type="modified residue" description="4-aspartylphosphate" evidence="8">
    <location>
        <position position="60"/>
    </location>
</feature>
<proteinExistence type="predicted"/>
<gene>
    <name evidence="10" type="ORF">KHM83_00120</name>
</gene>
<dbReference type="EMBL" id="JAHBCL010000001">
    <property type="protein sequence ID" value="MBS7525071.1"/>
    <property type="molecule type" value="Genomic_DNA"/>
</dbReference>
<dbReference type="SUPFAM" id="SSF52172">
    <property type="entry name" value="CheY-like"/>
    <property type="match status" value="1"/>
</dbReference>
<name>A0ABS5PJE3_9FIRM</name>
<comment type="caution">
    <text evidence="10">The sequence shown here is derived from an EMBL/GenBank/DDBJ whole genome shotgun (WGS) entry which is preliminary data.</text>
</comment>